<dbReference type="AlphaFoldDB" id="A0A284S9A5"/>
<keyword evidence="5" id="KW-1185">Reference proteome</keyword>
<dbReference type="OMA" id="DHIYPLH"/>
<reference evidence="5" key="1">
    <citation type="journal article" date="2017" name="Nat. Ecol. Evol.">
        <title>Genome expansion and lineage-specific genetic innovations in the forest pathogenic fungi Armillaria.</title>
        <authorList>
            <person name="Sipos G."/>
            <person name="Prasanna A.N."/>
            <person name="Walter M.C."/>
            <person name="O'Connor E."/>
            <person name="Balint B."/>
            <person name="Krizsan K."/>
            <person name="Kiss B."/>
            <person name="Hess J."/>
            <person name="Varga T."/>
            <person name="Slot J."/>
            <person name="Riley R."/>
            <person name="Boka B."/>
            <person name="Rigling D."/>
            <person name="Barry K."/>
            <person name="Lee J."/>
            <person name="Mihaltcheva S."/>
            <person name="LaButti K."/>
            <person name="Lipzen A."/>
            <person name="Waldron R."/>
            <person name="Moloney N.M."/>
            <person name="Sperisen C."/>
            <person name="Kredics L."/>
            <person name="Vagvoelgyi C."/>
            <person name="Patrignani A."/>
            <person name="Fitzpatrick D."/>
            <person name="Nagy I."/>
            <person name="Doyle S."/>
            <person name="Anderson J.B."/>
            <person name="Grigoriev I.V."/>
            <person name="Gueldener U."/>
            <person name="Muensterkoetter M."/>
            <person name="Nagy L.G."/>
        </authorList>
    </citation>
    <scope>NUCLEOTIDE SEQUENCE [LARGE SCALE GENOMIC DNA]</scope>
    <source>
        <strain evidence="5">C18/9</strain>
    </source>
</reference>
<keyword evidence="1" id="KW-0677">Repeat</keyword>
<dbReference type="InterPro" id="IPR056884">
    <property type="entry name" value="NPHP3-like_N"/>
</dbReference>
<dbReference type="PANTHER" id="PTHR10039:SF15">
    <property type="entry name" value="NACHT DOMAIN-CONTAINING PROTEIN"/>
    <property type="match status" value="1"/>
</dbReference>
<evidence type="ECO:0000259" key="3">
    <source>
        <dbReference type="Pfam" id="PF24883"/>
    </source>
</evidence>
<dbReference type="Pfam" id="PF24883">
    <property type="entry name" value="NPHP3_N"/>
    <property type="match status" value="1"/>
</dbReference>
<feature type="compositionally biased region" description="Acidic residues" evidence="2">
    <location>
        <begin position="8"/>
        <end position="23"/>
    </location>
</feature>
<sequence length="1089" mass="121644">MTLPDASECMDETIPDVSEDEDEDEHCTGVTVAIDTSHWQHASLNTEGMGTIWAQRNLDHPVLPAQTRRGNASKETRKLQAMQVEERWRDLVCATNDAKREIEAILQRVADQHSKKIDVIKQMAFEQTRHCYQHDVSLHDAKISWKMKLEKDKLLPGQTPKTLAEIQTLVKEDTEMANWSKETQEQMMQRVCEIHAIKAQGARVSNHAASMDYRKTVDCIEQELSNLAPRTGAMSIALFTQAHVDDTYVPDIFASSGAEHFVWDVLRMDPLDLVRKFEQWACSQALTLEERDMASNLRKDITSRILAGLRFITKKPSASMSYSRYQTDIIEKYSVEIIGWPVRLRLQGIYNSLFKQTIECAIFVEGYAKKGEIEHLFKMDVSGQAEKFHQAFVDLKNRLSMGFAKEAVFVTLGVQKSVDVLKLGPKSRCMQGTRVETIKEMVSWIAQCDGGTMWCRGLAGTGKSSLMGTLHDLLTTDIGGRSRLAAFVRYDRIEYSKASKLITSIAYALGMFDDRIGRAISLVVQTLPLVVTLSLSLQFQHLLCHPLESLPDLVDGGPLVVVIDGLDECDASDDMLAVLAEGFGPKLSFMRLILSSRPVLRMAKAFEGRDHIYPLHLDTSLESVNRDIQFYLERELAIICDNAFQEKCKELDAVNELTARVSGLFIWAATVARFVHAFPGISRLQALLDTKLPSDATEALTILYRTALDTLVSEPGANVDIKKYVRSVLGAVLVTKTPPGMTEDVLDNIVLGKGSPPAHHIVSMLGSSRCGDEWFVDVTLHRKAIAEQCQTISKSFLKTWSPTESNMDIGAVPAYISKYALFGVFWYSDFDASDLEPFTSFFRHYFLPSLDVVAIDGNTLQFEVMDTFCRQQGLKHLSIETNIRHSVGFHNVLQQSAHFYGYLHQSSKESSLAGKVTLECMKLGRAKNNWEPTGSNLNIDGVIFVDADGETEYGFKFANTTSVPLYVSVFCFHVSDLSILSYYQPGSVKEPADDPLLPGESLTIGYSMSPRTESHMYSVPRGQELDVGFLKLFFSTEYLDLSAIEDLHKSSPSLKGGRDAAVNLDDCEPVIGSAYDDGTNSDFDDDDSD</sequence>
<dbReference type="InterPro" id="IPR027417">
    <property type="entry name" value="P-loop_NTPase"/>
</dbReference>
<evidence type="ECO:0000256" key="2">
    <source>
        <dbReference type="SAM" id="MobiDB-lite"/>
    </source>
</evidence>
<feature type="region of interest" description="Disordered" evidence="2">
    <location>
        <begin position="1"/>
        <end position="23"/>
    </location>
</feature>
<dbReference type="OrthoDB" id="3038309at2759"/>
<protein>
    <recommendedName>
        <fullName evidence="3">Nephrocystin 3-like N-terminal domain-containing protein</fullName>
    </recommendedName>
</protein>
<evidence type="ECO:0000313" key="5">
    <source>
        <dbReference type="Proteomes" id="UP000219338"/>
    </source>
</evidence>
<dbReference type="Gene3D" id="3.40.50.300">
    <property type="entry name" value="P-loop containing nucleotide triphosphate hydrolases"/>
    <property type="match status" value="1"/>
</dbReference>
<name>A0A284S9A5_ARMOS</name>
<dbReference type="STRING" id="47428.A0A284S9A5"/>
<evidence type="ECO:0000313" key="4">
    <source>
        <dbReference type="EMBL" id="SJL17581.1"/>
    </source>
</evidence>
<dbReference type="SUPFAM" id="SSF52540">
    <property type="entry name" value="P-loop containing nucleoside triphosphate hydrolases"/>
    <property type="match status" value="1"/>
</dbReference>
<gene>
    <name evidence="4" type="ORF">ARMOST_21133</name>
</gene>
<organism evidence="4 5">
    <name type="scientific">Armillaria ostoyae</name>
    <name type="common">Armillaria root rot fungus</name>
    <dbReference type="NCBI Taxonomy" id="47428"/>
    <lineage>
        <taxon>Eukaryota</taxon>
        <taxon>Fungi</taxon>
        <taxon>Dikarya</taxon>
        <taxon>Basidiomycota</taxon>
        <taxon>Agaricomycotina</taxon>
        <taxon>Agaricomycetes</taxon>
        <taxon>Agaricomycetidae</taxon>
        <taxon>Agaricales</taxon>
        <taxon>Marasmiineae</taxon>
        <taxon>Physalacriaceae</taxon>
        <taxon>Armillaria</taxon>
    </lineage>
</organism>
<proteinExistence type="predicted"/>
<dbReference type="PANTHER" id="PTHR10039">
    <property type="entry name" value="AMELOGENIN"/>
    <property type="match status" value="1"/>
</dbReference>
<feature type="domain" description="Nephrocystin 3-like N-terminal" evidence="3">
    <location>
        <begin position="440"/>
        <end position="597"/>
    </location>
</feature>
<dbReference type="Proteomes" id="UP000219338">
    <property type="component" value="Unassembled WGS sequence"/>
</dbReference>
<dbReference type="EMBL" id="FUEG01000046">
    <property type="protein sequence ID" value="SJL17581.1"/>
    <property type="molecule type" value="Genomic_DNA"/>
</dbReference>
<evidence type="ECO:0000256" key="1">
    <source>
        <dbReference type="ARBA" id="ARBA00022737"/>
    </source>
</evidence>
<accession>A0A284S9A5</accession>